<dbReference type="AlphaFoldDB" id="A0A8J7SKJ2"/>
<proteinExistence type="predicted"/>
<dbReference type="RefSeq" id="WP_200312133.1">
    <property type="nucleotide sequence ID" value="NZ_JAENIM010000043.1"/>
</dbReference>
<comment type="caution">
    <text evidence="1">The sequence shown here is derived from an EMBL/GenBank/DDBJ whole genome shotgun (WGS) entry which is preliminary data.</text>
</comment>
<name>A0A8J7SKJ2_9BACT</name>
<protein>
    <submittedName>
        <fullName evidence="1">Uncharacterized protein</fullName>
    </submittedName>
</protein>
<evidence type="ECO:0000313" key="2">
    <source>
        <dbReference type="Proteomes" id="UP000624703"/>
    </source>
</evidence>
<evidence type="ECO:0000313" key="1">
    <source>
        <dbReference type="EMBL" id="MBK1792119.1"/>
    </source>
</evidence>
<dbReference type="Proteomes" id="UP000624703">
    <property type="component" value="Unassembled WGS sequence"/>
</dbReference>
<reference evidence="1" key="1">
    <citation type="submission" date="2021-01" db="EMBL/GenBank/DDBJ databases">
        <title>Modified the classification status of verrucomicrobia.</title>
        <authorList>
            <person name="Feng X."/>
        </authorList>
    </citation>
    <scope>NUCLEOTIDE SEQUENCE</scope>
    <source>
        <strain evidence="1">_KCTC 22039</strain>
    </source>
</reference>
<accession>A0A8J7SKJ2</accession>
<organism evidence="1 2">
    <name type="scientific">Persicirhabdus sediminis</name>
    <dbReference type="NCBI Taxonomy" id="454144"/>
    <lineage>
        <taxon>Bacteria</taxon>
        <taxon>Pseudomonadati</taxon>
        <taxon>Verrucomicrobiota</taxon>
        <taxon>Verrucomicrobiia</taxon>
        <taxon>Verrucomicrobiales</taxon>
        <taxon>Verrucomicrobiaceae</taxon>
        <taxon>Persicirhabdus</taxon>
    </lineage>
</organism>
<dbReference type="EMBL" id="JAENIM010000043">
    <property type="protein sequence ID" value="MBK1792119.1"/>
    <property type="molecule type" value="Genomic_DNA"/>
</dbReference>
<keyword evidence="2" id="KW-1185">Reference proteome</keyword>
<gene>
    <name evidence="1" type="ORF">JIN82_13235</name>
</gene>
<sequence length="193" mass="21871">MTASPNSIYGIISAALMLFAPVNAAESIFSGPYIFAAQQSSADEKNPSIFDITVDPLDSYKHHRITLRDSFQLASLQFQLTRLEHHQQPPYLIIAAWAGDNEYLGHFHLKDINFKPAQPTEHEKQKKCQTLYLDNLYQKSKLEVVNSPNKVEILYNGEIVFFHLSETPITSIRLTVRGAELQANQLVIDNDQL</sequence>